<dbReference type="Proteomes" id="UP000480178">
    <property type="component" value="Chromosome"/>
</dbReference>
<name>A0A6C0GI04_9BACT</name>
<dbReference type="PANTHER" id="PTHR43575:SF1">
    <property type="entry name" value="PROTEIN ABCI7, CHLOROPLASTIC"/>
    <property type="match status" value="1"/>
</dbReference>
<dbReference type="InterPro" id="IPR045595">
    <property type="entry name" value="SufBD_N"/>
</dbReference>
<dbReference type="PANTHER" id="PTHR43575">
    <property type="entry name" value="PROTEIN ABCI7, CHLOROPLASTIC"/>
    <property type="match status" value="1"/>
</dbReference>
<feature type="domain" description="SUF system FeS cluster assembly SufBD N-terminal" evidence="3">
    <location>
        <begin position="26"/>
        <end position="175"/>
    </location>
</feature>
<dbReference type="InterPro" id="IPR000825">
    <property type="entry name" value="SUF_FeS_clus_asmbl_SufBD_core"/>
</dbReference>
<sequence length="441" mass="49358">MSDTTLYQTDYKSKLVAAFENREKVADTAALYTRRQEAIRHFDRLGFPTTKNEEWKYTDVKNLLKKDFDFTPARNTPTIQPDKLHSLLIPDTDANVIVFVNGVFNSSLSNIISPAEELTIQDFSKATQTNTEIVEKYFGTLASYDKEAFTALNTAFARHGAFIHVPANKVVSKPVILYFIADSETQAAAAMPRNLFVASRNSQVTIVEAFLSKGNQPSFTNVVTEIVVQENANVTYTKIQNESEQSYNIGTTQVHQSRDSKFSAITVSLSGALIRNNLNIVLDAENCESHLYGLYMLNGSQHVDNHTLVDHAKPHSYSNELYKGIMDDKSTGVFNGKIFVRQDAQKTNAFQSNKNILLSKEASMNTKPQLEIFADDVKCSHGATTGQLDEDMLFYLRSRGIGVNEAKALLMYAFAADIINQISIEAIRLYVERVIANRLNQ</sequence>
<keyword evidence="5" id="KW-1185">Reference proteome</keyword>
<evidence type="ECO:0000313" key="4">
    <source>
        <dbReference type="EMBL" id="QHT67589.1"/>
    </source>
</evidence>
<evidence type="ECO:0000313" key="5">
    <source>
        <dbReference type="Proteomes" id="UP000480178"/>
    </source>
</evidence>
<dbReference type="GO" id="GO:0016226">
    <property type="term" value="P:iron-sulfur cluster assembly"/>
    <property type="evidence" value="ECO:0007669"/>
    <property type="project" value="InterPro"/>
</dbReference>
<protein>
    <submittedName>
        <fullName evidence="4">Fe-S cluster assembly protein SufD</fullName>
    </submittedName>
</protein>
<feature type="domain" description="SUF system FeS cluster assembly SufBD core" evidence="2">
    <location>
        <begin position="186"/>
        <end position="414"/>
    </location>
</feature>
<reference evidence="4 5" key="1">
    <citation type="submission" date="2020-01" db="EMBL/GenBank/DDBJ databases">
        <authorList>
            <person name="Kim M.K."/>
        </authorList>
    </citation>
    <scope>NUCLEOTIDE SEQUENCE [LARGE SCALE GENOMIC DNA]</scope>
    <source>
        <strain evidence="4 5">172606-1</strain>
    </source>
</reference>
<dbReference type="InterPro" id="IPR011542">
    <property type="entry name" value="SUF_FeS_clus_asmbl_SufD"/>
</dbReference>
<dbReference type="EMBL" id="CP048222">
    <property type="protein sequence ID" value="QHT67589.1"/>
    <property type="molecule type" value="Genomic_DNA"/>
</dbReference>
<comment type="similarity">
    <text evidence="1">Belongs to the iron-sulfur cluster assembly SufBD family.</text>
</comment>
<dbReference type="AlphaFoldDB" id="A0A6C0GI04"/>
<gene>
    <name evidence="4" type="primary">sufD</name>
    <name evidence="4" type="ORF">GXP67_13595</name>
</gene>
<organism evidence="4 5">
    <name type="scientific">Rhodocytophaga rosea</name>
    <dbReference type="NCBI Taxonomy" id="2704465"/>
    <lineage>
        <taxon>Bacteria</taxon>
        <taxon>Pseudomonadati</taxon>
        <taxon>Bacteroidota</taxon>
        <taxon>Cytophagia</taxon>
        <taxon>Cytophagales</taxon>
        <taxon>Rhodocytophagaceae</taxon>
        <taxon>Rhodocytophaga</taxon>
    </lineage>
</organism>
<dbReference type="NCBIfam" id="TIGR01981">
    <property type="entry name" value="sufD"/>
    <property type="match status" value="1"/>
</dbReference>
<accession>A0A6C0GI04</accession>
<dbReference type="SUPFAM" id="SSF101960">
    <property type="entry name" value="Stabilizer of iron transporter SufD"/>
    <property type="match status" value="1"/>
</dbReference>
<dbReference type="InterPro" id="IPR055346">
    <property type="entry name" value="Fe-S_cluster_assembly_SufBD"/>
</dbReference>
<dbReference type="Pfam" id="PF19295">
    <property type="entry name" value="SufBD_N"/>
    <property type="match status" value="1"/>
</dbReference>
<dbReference type="RefSeq" id="WP_162443617.1">
    <property type="nucleotide sequence ID" value="NZ_CP048222.1"/>
</dbReference>
<dbReference type="Pfam" id="PF01458">
    <property type="entry name" value="SUFBD_core"/>
    <property type="match status" value="1"/>
</dbReference>
<evidence type="ECO:0000259" key="2">
    <source>
        <dbReference type="Pfam" id="PF01458"/>
    </source>
</evidence>
<evidence type="ECO:0000259" key="3">
    <source>
        <dbReference type="Pfam" id="PF19295"/>
    </source>
</evidence>
<proteinExistence type="inferred from homology"/>
<dbReference type="InterPro" id="IPR037284">
    <property type="entry name" value="SUF_FeS_clus_asmbl_SufBD_sf"/>
</dbReference>
<evidence type="ECO:0000256" key="1">
    <source>
        <dbReference type="ARBA" id="ARBA00043967"/>
    </source>
</evidence>
<dbReference type="KEGG" id="rhoz:GXP67_13595"/>